<dbReference type="AlphaFoldDB" id="A0ABD4T6S8"/>
<accession>A0ABD4T6S8</accession>
<organism evidence="1 2">
    <name type="scientific">Lyngbya confervoides BDU141951</name>
    <dbReference type="NCBI Taxonomy" id="1574623"/>
    <lineage>
        <taxon>Bacteria</taxon>
        <taxon>Bacillati</taxon>
        <taxon>Cyanobacteriota</taxon>
        <taxon>Cyanophyceae</taxon>
        <taxon>Oscillatoriophycideae</taxon>
        <taxon>Oscillatoriales</taxon>
        <taxon>Microcoleaceae</taxon>
        <taxon>Lyngbya</taxon>
    </lineage>
</organism>
<dbReference type="EMBL" id="JTHE03000080">
    <property type="protein sequence ID" value="MCM1983950.1"/>
    <property type="molecule type" value="Genomic_DNA"/>
</dbReference>
<dbReference type="Proteomes" id="UP000031561">
    <property type="component" value="Unassembled WGS sequence"/>
</dbReference>
<gene>
    <name evidence="1" type="ORF">QQ91_0014095</name>
</gene>
<evidence type="ECO:0000313" key="1">
    <source>
        <dbReference type="EMBL" id="MCM1983950.1"/>
    </source>
</evidence>
<reference evidence="1 2" key="1">
    <citation type="journal article" date="2015" name="Genome Announc.">
        <title>Draft Genome Sequence of Filamentous Marine Cyanobacterium Lyngbya confervoides Strain BDU141951.</title>
        <authorList>
            <person name="Chandrababunaidu M.M."/>
            <person name="Sen D."/>
            <person name="Tripathy S."/>
        </authorList>
    </citation>
    <scope>NUCLEOTIDE SEQUENCE [LARGE SCALE GENOMIC DNA]</scope>
    <source>
        <strain evidence="1 2">BDU141951</strain>
    </source>
</reference>
<proteinExistence type="predicted"/>
<evidence type="ECO:0000313" key="2">
    <source>
        <dbReference type="Proteomes" id="UP000031561"/>
    </source>
</evidence>
<keyword evidence="2" id="KW-1185">Reference proteome</keyword>
<sequence length="344" mass="36477">MELMVAILLVSLVILLSWTGMVSALNTNQVAQIKTARQVELARALDAMTAEIRQAQAVNRSGSVVANGSTVTLTDVVTHGGVDLNDLGNYGEIALYLEIPTDTSVSACPSAGGSIPAAALDRVVYDVRTSPVGWLSPRAIARYGRIPDGAGRINPCSAPVANDIMADAIAQTSDSPTCSGVLSGSGGFHTCVEGDEVGLIFKSAISDVDVLPLSSTVTPRTVDFTPTATQDLNLSLTRSGGHHVLVTWSWNTSLSSPHSSGYELVIEGPNKVEVKTIGADKVEFKYDLNKVSSQDTDQICFELETTNASNESVNSNRICTYKVVTDVNQPYWEETGQNQTGQNP</sequence>
<comment type="caution">
    <text evidence="1">The sequence shown here is derived from an EMBL/GenBank/DDBJ whole genome shotgun (WGS) entry which is preliminary data.</text>
</comment>
<name>A0ABD4T6S8_9CYAN</name>
<protein>
    <submittedName>
        <fullName evidence="1">Uncharacterized protein</fullName>
    </submittedName>
</protein>